<evidence type="ECO:0000256" key="11">
    <source>
        <dbReference type="ARBA" id="ARBA00024220"/>
    </source>
</evidence>
<sequence>MDLIARTICGQEKFEFLDISKNLSVPYISDCARLSVFSFVPPLFLFLLSPLLLCTIFKSKAAAVRVNSIVISRMILCVVLIIDSVIILCRSFYKWEAGSPILPFLPPLFNVLAFGFTLFLLYECKERGILTSGVLFNFWLLTTVCGFPEFRTQIESLSLSKGCVSIEFLLCAIYYLSIVTELILSCFADVPKGRIQKTKQCPEEESSFLNQISFHWFNGMALKGFRQPLNESDLWDLKRCDQSSVLVPQFYKHWKPVTTAYCERKRRLKDSSEEILEPPVRDMPSVLWPLFKTFRGAFLKGAVLKFIFDLMQFIPPQLLSQLILFIEDVKQPMWMGIGVALLMFVLSVIQSFILHQYFHTMFTLGMNICSVLTSAVYSKALVLSNSARKQRTVGEIVNLMAVDVQRIQDMATYVMLFWSAPLQVSLAIYFLWKLLGVSVIGGVLILIVMIPFNSLISMKMKKCQVEQMKHKDERLKLMSEILNGIKVLKLYAWEKSMEKKVLAIREKELTALKKVAFYNAATTLSWSCAPFLVAVLTFGVYVNMDPMNNLLTPQVTFVGISLFNILRFPLAIFAIIWSQAIQCVVSNKRLKSFLSADEMDNYVQEIGPVQDAVTIKNGSFSWEASQPALKNIDFNVQKGHLVAIVGRVGSGKSSLISALLGEMHKLAGTVMISGSVAYVPQEAWIQNLTLQSNIVFKCSYNQEFYESVLDACALLPDLAALPAGDKTEIGEKGINLSGGQKQRVSLARAVYANRDIYFLDDPLSAVDAHVGKHLFDRVLCTLII</sequence>
<feature type="domain" description="ABC transmembrane type-1" evidence="15">
    <location>
        <begin position="301"/>
        <end position="582"/>
    </location>
</feature>
<dbReference type="EMBL" id="JBGFUD010004372">
    <property type="protein sequence ID" value="MFH4979576.1"/>
    <property type="molecule type" value="Genomic_DNA"/>
</dbReference>
<evidence type="ECO:0000256" key="4">
    <source>
        <dbReference type="ARBA" id="ARBA00022554"/>
    </source>
</evidence>
<proteinExistence type="inferred from homology"/>
<dbReference type="CDD" id="cd18595">
    <property type="entry name" value="ABC_6TM_MRP1_2_3_6_D1_like"/>
    <property type="match status" value="1"/>
</dbReference>
<feature type="transmembrane region" description="Helical" evidence="13">
    <location>
        <begin position="36"/>
        <end position="57"/>
    </location>
</feature>
<dbReference type="PROSITE" id="PS00211">
    <property type="entry name" value="ABC_TRANSPORTER_1"/>
    <property type="match status" value="1"/>
</dbReference>
<keyword evidence="9 13" id="KW-1133">Transmembrane helix</keyword>
<evidence type="ECO:0000259" key="14">
    <source>
        <dbReference type="PROSITE" id="PS50893"/>
    </source>
</evidence>
<organism evidence="16 17">
    <name type="scientific">Gnathostoma spinigerum</name>
    <dbReference type="NCBI Taxonomy" id="75299"/>
    <lineage>
        <taxon>Eukaryota</taxon>
        <taxon>Metazoa</taxon>
        <taxon>Ecdysozoa</taxon>
        <taxon>Nematoda</taxon>
        <taxon>Chromadorea</taxon>
        <taxon>Rhabditida</taxon>
        <taxon>Spirurina</taxon>
        <taxon>Gnathostomatomorpha</taxon>
        <taxon>Gnathostomatoidea</taxon>
        <taxon>Gnathostomatidae</taxon>
        <taxon>Gnathostoma</taxon>
    </lineage>
</organism>
<dbReference type="InterPro" id="IPR027417">
    <property type="entry name" value="P-loop_NTPase"/>
</dbReference>
<evidence type="ECO:0000256" key="6">
    <source>
        <dbReference type="ARBA" id="ARBA00022737"/>
    </source>
</evidence>
<evidence type="ECO:0000256" key="12">
    <source>
        <dbReference type="ARBA" id="ARBA00047523"/>
    </source>
</evidence>
<dbReference type="InterPro" id="IPR003439">
    <property type="entry name" value="ABC_transporter-like_ATP-bd"/>
</dbReference>
<comment type="subcellular location">
    <subcellularLocation>
        <location evidence="1">Vacuole membrane</location>
        <topology evidence="1">Multi-pass membrane protein</topology>
    </subcellularLocation>
</comment>
<dbReference type="InterPro" id="IPR036640">
    <property type="entry name" value="ABC1_TM_sf"/>
</dbReference>
<reference evidence="16 17" key="1">
    <citation type="submission" date="2024-08" db="EMBL/GenBank/DDBJ databases">
        <title>Gnathostoma spinigerum genome.</title>
        <authorList>
            <person name="Gonzalez-Bertolin B."/>
            <person name="Monzon S."/>
            <person name="Zaballos A."/>
            <person name="Jimenez P."/>
            <person name="Dekumyoy P."/>
            <person name="Varona S."/>
            <person name="Cuesta I."/>
            <person name="Sumanam S."/>
            <person name="Adisakwattana P."/>
            <person name="Gasser R.B."/>
            <person name="Hernandez-Gonzalez A."/>
            <person name="Young N.D."/>
            <person name="Perteguer M.J."/>
        </authorList>
    </citation>
    <scope>NUCLEOTIDE SEQUENCE [LARGE SCALE GENOMIC DNA]</scope>
    <source>
        <strain evidence="16">AL3</strain>
        <tissue evidence="16">Liver</tissue>
    </source>
</reference>
<keyword evidence="4" id="KW-0926">Vacuole</keyword>
<dbReference type="FunFam" id="1.20.1560.10:FF:000020">
    <property type="entry name" value="ABC metal ion transporter"/>
    <property type="match status" value="1"/>
</dbReference>
<dbReference type="GO" id="GO:0005774">
    <property type="term" value="C:vacuolar membrane"/>
    <property type="evidence" value="ECO:0007669"/>
    <property type="project" value="UniProtKB-SubCell"/>
</dbReference>
<evidence type="ECO:0000256" key="1">
    <source>
        <dbReference type="ARBA" id="ARBA00004128"/>
    </source>
</evidence>
<dbReference type="AlphaFoldDB" id="A0ABD6EK22"/>
<feature type="transmembrane region" description="Helical" evidence="13">
    <location>
        <begin position="515"/>
        <end position="542"/>
    </location>
</feature>
<dbReference type="Pfam" id="PF00005">
    <property type="entry name" value="ABC_tran"/>
    <property type="match status" value="1"/>
</dbReference>
<keyword evidence="3" id="KW-0813">Transport</keyword>
<evidence type="ECO:0000256" key="8">
    <source>
        <dbReference type="ARBA" id="ARBA00022840"/>
    </source>
</evidence>
<feature type="domain" description="ABC transporter" evidence="14">
    <location>
        <begin position="613"/>
        <end position="784"/>
    </location>
</feature>
<dbReference type="GO" id="GO:0015431">
    <property type="term" value="F:ABC-type glutathione S-conjugate transporter activity"/>
    <property type="evidence" value="ECO:0007669"/>
    <property type="project" value="UniProtKB-EC"/>
</dbReference>
<dbReference type="InterPro" id="IPR011527">
    <property type="entry name" value="ABC1_TM_dom"/>
</dbReference>
<dbReference type="PANTHER" id="PTHR24223:SF443">
    <property type="entry name" value="MULTIDRUG-RESISTANCE LIKE PROTEIN 1, ISOFORM I"/>
    <property type="match status" value="1"/>
</dbReference>
<dbReference type="Pfam" id="PF00664">
    <property type="entry name" value="ABC_membrane"/>
    <property type="match status" value="1"/>
</dbReference>
<feature type="transmembrane region" description="Helical" evidence="13">
    <location>
        <begin position="562"/>
        <end position="585"/>
    </location>
</feature>
<feature type="transmembrane region" description="Helical" evidence="13">
    <location>
        <begin position="134"/>
        <end position="154"/>
    </location>
</feature>
<dbReference type="FunFam" id="3.40.50.300:FF:000997">
    <property type="entry name" value="Multidrug resistance-associated protein 1"/>
    <property type="match status" value="1"/>
</dbReference>
<feature type="transmembrane region" description="Helical" evidence="13">
    <location>
        <begin position="105"/>
        <end position="122"/>
    </location>
</feature>
<dbReference type="InterPro" id="IPR017871">
    <property type="entry name" value="ABC_transporter-like_CS"/>
</dbReference>
<accession>A0ABD6EK22</accession>
<evidence type="ECO:0000256" key="10">
    <source>
        <dbReference type="ARBA" id="ARBA00023136"/>
    </source>
</evidence>
<feature type="transmembrane region" description="Helical" evidence="13">
    <location>
        <begin position="438"/>
        <end position="458"/>
    </location>
</feature>
<dbReference type="Gene3D" id="3.40.50.300">
    <property type="entry name" value="P-loop containing nucleotide triphosphate hydrolases"/>
    <property type="match status" value="1"/>
</dbReference>
<keyword evidence="5 13" id="KW-0812">Transmembrane</keyword>
<dbReference type="SUPFAM" id="SSF52540">
    <property type="entry name" value="P-loop containing nucleoside triphosphate hydrolases"/>
    <property type="match status" value="1"/>
</dbReference>
<comment type="similarity">
    <text evidence="2">Belongs to the ABC transporter superfamily. ABCC family. Conjugate transporter (TC 3.A.1.208) subfamily.</text>
</comment>
<feature type="transmembrane region" description="Helical" evidence="13">
    <location>
        <begin position="360"/>
        <end position="382"/>
    </location>
</feature>
<dbReference type="Pfam" id="PF24357">
    <property type="entry name" value="TMD0_ABC"/>
    <property type="match status" value="1"/>
</dbReference>
<evidence type="ECO:0000256" key="5">
    <source>
        <dbReference type="ARBA" id="ARBA00022692"/>
    </source>
</evidence>
<keyword evidence="7" id="KW-0547">Nucleotide-binding</keyword>
<dbReference type="SMART" id="SM00382">
    <property type="entry name" value="AAA"/>
    <property type="match status" value="1"/>
</dbReference>
<dbReference type="PROSITE" id="PS50929">
    <property type="entry name" value="ABC_TM1F"/>
    <property type="match status" value="1"/>
</dbReference>
<dbReference type="InterPro" id="IPR050173">
    <property type="entry name" value="ABC_transporter_C-like"/>
</dbReference>
<evidence type="ECO:0000256" key="9">
    <source>
        <dbReference type="ARBA" id="ARBA00022989"/>
    </source>
</evidence>
<comment type="caution">
    <text evidence="16">The sequence shown here is derived from an EMBL/GenBank/DDBJ whole genome shotgun (WGS) entry which is preliminary data.</text>
</comment>
<feature type="transmembrane region" description="Helical" evidence="13">
    <location>
        <begin position="69"/>
        <end position="93"/>
    </location>
</feature>
<comment type="catalytic activity">
    <reaction evidence="12">
        <text>leukotriene C4(in) + ATP + H2O = leukotriene C4(out) + ADP + phosphate + H(+)</text>
        <dbReference type="Rhea" id="RHEA:38963"/>
        <dbReference type="ChEBI" id="CHEBI:15377"/>
        <dbReference type="ChEBI" id="CHEBI:15378"/>
        <dbReference type="ChEBI" id="CHEBI:30616"/>
        <dbReference type="ChEBI" id="CHEBI:43474"/>
        <dbReference type="ChEBI" id="CHEBI:57973"/>
        <dbReference type="ChEBI" id="CHEBI:456216"/>
    </reaction>
    <physiologicalReaction direction="left-to-right" evidence="12">
        <dbReference type="Rhea" id="RHEA:38964"/>
    </physiologicalReaction>
</comment>
<evidence type="ECO:0000256" key="2">
    <source>
        <dbReference type="ARBA" id="ARBA00009726"/>
    </source>
</evidence>
<keyword evidence="6" id="KW-0677">Repeat</keyword>
<protein>
    <recommendedName>
        <fullName evidence="11">ABC-type glutathione-S-conjugate transporter</fullName>
        <ecNumber evidence="11">7.6.2.3</ecNumber>
    </recommendedName>
</protein>
<feature type="transmembrane region" description="Helical" evidence="13">
    <location>
        <begin position="166"/>
        <end position="190"/>
    </location>
</feature>
<evidence type="ECO:0000259" key="15">
    <source>
        <dbReference type="PROSITE" id="PS50929"/>
    </source>
</evidence>
<dbReference type="EC" id="7.6.2.3" evidence="11"/>
<dbReference type="SUPFAM" id="SSF90123">
    <property type="entry name" value="ABC transporter transmembrane region"/>
    <property type="match status" value="1"/>
</dbReference>
<keyword evidence="8" id="KW-0067">ATP-binding</keyword>
<dbReference type="CDD" id="cd03250">
    <property type="entry name" value="ABCC_MRP_domain1"/>
    <property type="match status" value="1"/>
</dbReference>
<dbReference type="InterPro" id="IPR056227">
    <property type="entry name" value="TMD0_ABC"/>
</dbReference>
<dbReference type="GO" id="GO:0000323">
    <property type="term" value="C:lytic vacuole"/>
    <property type="evidence" value="ECO:0007669"/>
    <property type="project" value="UniProtKB-ARBA"/>
</dbReference>
<evidence type="ECO:0000256" key="7">
    <source>
        <dbReference type="ARBA" id="ARBA00022741"/>
    </source>
</evidence>
<feature type="transmembrane region" description="Helical" evidence="13">
    <location>
        <begin position="333"/>
        <end position="354"/>
    </location>
</feature>
<dbReference type="Proteomes" id="UP001608902">
    <property type="component" value="Unassembled WGS sequence"/>
</dbReference>
<evidence type="ECO:0000256" key="13">
    <source>
        <dbReference type="SAM" id="Phobius"/>
    </source>
</evidence>
<feature type="transmembrane region" description="Helical" evidence="13">
    <location>
        <begin position="410"/>
        <end position="432"/>
    </location>
</feature>
<evidence type="ECO:0000256" key="3">
    <source>
        <dbReference type="ARBA" id="ARBA00022448"/>
    </source>
</evidence>
<dbReference type="PANTHER" id="PTHR24223">
    <property type="entry name" value="ATP-BINDING CASSETTE SUB-FAMILY C"/>
    <property type="match status" value="1"/>
</dbReference>
<dbReference type="PROSITE" id="PS50893">
    <property type="entry name" value="ABC_TRANSPORTER_2"/>
    <property type="match status" value="1"/>
</dbReference>
<gene>
    <name evidence="16" type="ORF">AB6A40_006285</name>
</gene>
<dbReference type="GO" id="GO:0005524">
    <property type="term" value="F:ATP binding"/>
    <property type="evidence" value="ECO:0007669"/>
    <property type="project" value="UniProtKB-KW"/>
</dbReference>
<dbReference type="Gene3D" id="1.20.1560.10">
    <property type="entry name" value="ABC transporter type 1, transmembrane domain"/>
    <property type="match status" value="1"/>
</dbReference>
<evidence type="ECO:0000313" key="17">
    <source>
        <dbReference type="Proteomes" id="UP001608902"/>
    </source>
</evidence>
<evidence type="ECO:0000313" key="16">
    <source>
        <dbReference type="EMBL" id="MFH4979576.1"/>
    </source>
</evidence>
<keyword evidence="17" id="KW-1185">Reference proteome</keyword>
<keyword evidence="10 13" id="KW-0472">Membrane</keyword>
<name>A0ABD6EK22_9BILA</name>
<dbReference type="InterPro" id="IPR003593">
    <property type="entry name" value="AAA+_ATPase"/>
</dbReference>